<dbReference type="EMBL" id="JAKELL010000293">
    <property type="protein sequence ID" value="KAH8977623.1"/>
    <property type="molecule type" value="Genomic_DNA"/>
</dbReference>
<gene>
    <name evidence="1" type="ORF">EDB92DRAFT_1822209</name>
</gene>
<dbReference type="AlphaFoldDB" id="A0AAD4Q7J8"/>
<proteinExistence type="predicted"/>
<accession>A0AAD4Q7J8</accession>
<protein>
    <submittedName>
        <fullName evidence="1">Uncharacterized protein</fullName>
    </submittedName>
</protein>
<sequence>MAGPGTSGGYVGGNKLFKICVGLGSSGLMMDEGRVALPRTTDVQGRDPNTPPIIPLVVLLVYVPQDEYKTFIPESVVKLFANPDRKTHLAKPYEIYLARANVQNGSSTRPDTGELAAKMIRMTCSHSLTGQNTTTSRVKRVKLRPRPTQAVANLRESARRTQGSTARCSTHKTNRRTGWPQYSLRGLLRHRRRRGPTERVVFEVSVSIIPVTDFTSIPPTALAAFEFARNTTDIPHGERGQHRPLGGSVIESLLSGQGAGSASRYEDGFCRVHYSCAGADHTGVVKVFLLIALYPHTTRITQLQPRVVMHAHVMVPSSELSAEPLASQ</sequence>
<comment type="caution">
    <text evidence="1">The sequence shown here is derived from an EMBL/GenBank/DDBJ whole genome shotgun (WGS) entry which is preliminary data.</text>
</comment>
<evidence type="ECO:0000313" key="1">
    <source>
        <dbReference type="EMBL" id="KAH8977623.1"/>
    </source>
</evidence>
<keyword evidence="2" id="KW-1185">Reference proteome</keyword>
<evidence type="ECO:0000313" key="2">
    <source>
        <dbReference type="Proteomes" id="UP001201163"/>
    </source>
</evidence>
<reference evidence="1" key="1">
    <citation type="submission" date="2022-01" db="EMBL/GenBank/DDBJ databases">
        <title>Comparative genomics reveals a dynamic genome evolution in the ectomycorrhizal milk-cap (Lactarius) mushrooms.</title>
        <authorList>
            <consortium name="DOE Joint Genome Institute"/>
            <person name="Lebreton A."/>
            <person name="Tang N."/>
            <person name="Kuo A."/>
            <person name="LaButti K."/>
            <person name="Drula E."/>
            <person name="Barry K."/>
            <person name="Clum A."/>
            <person name="Lipzen A."/>
            <person name="Mousain D."/>
            <person name="Ng V."/>
            <person name="Wang R."/>
            <person name="Wang X."/>
            <person name="Dai Y."/>
            <person name="Henrissat B."/>
            <person name="Grigoriev I.V."/>
            <person name="Guerin-Laguette A."/>
            <person name="Yu F."/>
            <person name="Martin F.M."/>
        </authorList>
    </citation>
    <scope>NUCLEOTIDE SEQUENCE</scope>
    <source>
        <strain evidence="1">QP</strain>
    </source>
</reference>
<organism evidence="1 2">
    <name type="scientific">Lactarius akahatsu</name>
    <dbReference type="NCBI Taxonomy" id="416441"/>
    <lineage>
        <taxon>Eukaryota</taxon>
        <taxon>Fungi</taxon>
        <taxon>Dikarya</taxon>
        <taxon>Basidiomycota</taxon>
        <taxon>Agaricomycotina</taxon>
        <taxon>Agaricomycetes</taxon>
        <taxon>Russulales</taxon>
        <taxon>Russulaceae</taxon>
        <taxon>Lactarius</taxon>
    </lineage>
</organism>
<name>A0AAD4Q7J8_9AGAM</name>
<dbReference type="Proteomes" id="UP001201163">
    <property type="component" value="Unassembled WGS sequence"/>
</dbReference>